<protein>
    <submittedName>
        <fullName evidence="1">Uncharacterized protein</fullName>
    </submittedName>
</protein>
<evidence type="ECO:0000313" key="1">
    <source>
        <dbReference type="EMBL" id="MBX43351.1"/>
    </source>
</evidence>
<reference evidence="1" key="1">
    <citation type="submission" date="2018-02" db="EMBL/GenBank/DDBJ databases">
        <title>Rhizophora mucronata_Transcriptome.</title>
        <authorList>
            <person name="Meera S.P."/>
            <person name="Sreeshan A."/>
            <person name="Augustine A."/>
        </authorList>
    </citation>
    <scope>NUCLEOTIDE SEQUENCE</scope>
    <source>
        <tissue evidence="1">Leaf</tissue>
    </source>
</reference>
<organism evidence="1">
    <name type="scientific">Rhizophora mucronata</name>
    <name type="common">Asiatic mangrove</name>
    <dbReference type="NCBI Taxonomy" id="61149"/>
    <lineage>
        <taxon>Eukaryota</taxon>
        <taxon>Viridiplantae</taxon>
        <taxon>Streptophyta</taxon>
        <taxon>Embryophyta</taxon>
        <taxon>Tracheophyta</taxon>
        <taxon>Spermatophyta</taxon>
        <taxon>Magnoliopsida</taxon>
        <taxon>eudicotyledons</taxon>
        <taxon>Gunneridae</taxon>
        <taxon>Pentapetalae</taxon>
        <taxon>rosids</taxon>
        <taxon>fabids</taxon>
        <taxon>Malpighiales</taxon>
        <taxon>Rhizophoraceae</taxon>
        <taxon>Rhizophora</taxon>
    </lineage>
</organism>
<dbReference type="EMBL" id="GGEC01062867">
    <property type="protein sequence ID" value="MBX43351.1"/>
    <property type="molecule type" value="Transcribed_RNA"/>
</dbReference>
<sequence>MPHSSMHYEHWIEIAVPYNPDRCWNYVLMCTAC</sequence>
<name>A0A2P2NLI2_RHIMU</name>
<accession>A0A2P2NLI2</accession>
<proteinExistence type="predicted"/>
<dbReference type="AlphaFoldDB" id="A0A2P2NLI2"/>